<dbReference type="AlphaFoldDB" id="A0A919ISM7"/>
<evidence type="ECO:0000256" key="3">
    <source>
        <dbReference type="ARBA" id="ARBA00022475"/>
    </source>
</evidence>
<comment type="subcellular location">
    <subcellularLocation>
        <location evidence="1">Cell membrane</location>
        <topology evidence="1">Multi-pass membrane protein</topology>
    </subcellularLocation>
</comment>
<feature type="transmembrane region" description="Helical" evidence="7">
    <location>
        <begin position="54"/>
        <end position="73"/>
    </location>
</feature>
<evidence type="ECO:0000256" key="1">
    <source>
        <dbReference type="ARBA" id="ARBA00004651"/>
    </source>
</evidence>
<evidence type="ECO:0000256" key="4">
    <source>
        <dbReference type="ARBA" id="ARBA00022692"/>
    </source>
</evidence>
<dbReference type="GO" id="GO:0005886">
    <property type="term" value="C:plasma membrane"/>
    <property type="evidence" value="ECO:0007669"/>
    <property type="project" value="UniProtKB-SubCell"/>
</dbReference>
<keyword evidence="2" id="KW-0813">Transport</keyword>
<keyword evidence="5 7" id="KW-1133">Transmembrane helix</keyword>
<keyword evidence="4 7" id="KW-0812">Transmembrane</keyword>
<keyword evidence="3" id="KW-1003">Cell membrane</keyword>
<dbReference type="InterPro" id="IPR036259">
    <property type="entry name" value="MFS_trans_sf"/>
</dbReference>
<feature type="transmembrane region" description="Helical" evidence="7">
    <location>
        <begin position="381"/>
        <end position="402"/>
    </location>
</feature>
<accession>A0A919ISM7</accession>
<feature type="transmembrane region" description="Helical" evidence="7">
    <location>
        <begin position="286"/>
        <end position="304"/>
    </location>
</feature>
<feature type="transmembrane region" description="Helical" evidence="7">
    <location>
        <begin position="93"/>
        <end position="114"/>
    </location>
</feature>
<feature type="transmembrane region" description="Helical" evidence="7">
    <location>
        <begin position="255"/>
        <end position="274"/>
    </location>
</feature>
<name>A0A919ISM7_9ACTN</name>
<feature type="transmembrane region" description="Helical" evidence="7">
    <location>
        <begin position="26"/>
        <end position="47"/>
    </location>
</feature>
<dbReference type="PANTHER" id="PTHR23517:SF2">
    <property type="entry name" value="MULTIDRUG RESISTANCE PROTEIN MDTH"/>
    <property type="match status" value="1"/>
</dbReference>
<dbReference type="GO" id="GO:0022857">
    <property type="term" value="F:transmembrane transporter activity"/>
    <property type="evidence" value="ECO:0007669"/>
    <property type="project" value="InterPro"/>
</dbReference>
<dbReference type="SUPFAM" id="SSF103473">
    <property type="entry name" value="MFS general substrate transporter"/>
    <property type="match status" value="1"/>
</dbReference>
<dbReference type="Proteomes" id="UP000619479">
    <property type="component" value="Unassembled WGS sequence"/>
</dbReference>
<protein>
    <submittedName>
        <fullName evidence="8">MFS transporter</fullName>
    </submittedName>
</protein>
<dbReference type="InterPro" id="IPR011701">
    <property type="entry name" value="MFS"/>
</dbReference>
<sequence length="419" mass="43332">MIGLRGAIGKVLPPAGLPRMLAVQNALWGVGVGTFLAGSVVFYSVYVGLSPVRIGIGLSVAGAVAVVGSMPLGHLADVLGGRRAWALGSAARAAAFAAYPLAHSFWPFLLLMVIQTATDTLSSSGRVVYTAAAITPENRVRVMAFSRAYLNVGWTVGAGLGAGALALDSRLGLLLLVFTASGVSAVNAICVTRMPAVAPALAPDDPRPSPWTVLRDVPYAAGSAVYGFLWLHTILWNDVLPLWVITRTDVPKPVLGGLVALNTVLAVAFQVRATRGAGTMPGVIRLTRVAALCAAVACPIAAATGTTHGWPTAALLFLAVLLFTATELGISAGQWHIQVEIPPAAQRGVYTGLDRSMQGVTRMAGPAGLTLLVIGSGGWGWWVIGAAFVVCALAVRPVMAWIERTPRTADRLAGRLGGV</sequence>
<feature type="transmembrane region" description="Helical" evidence="7">
    <location>
        <begin position="148"/>
        <end position="167"/>
    </location>
</feature>
<organism evidence="8 9">
    <name type="scientific">Actinoplanes cyaneus</name>
    <dbReference type="NCBI Taxonomy" id="52696"/>
    <lineage>
        <taxon>Bacteria</taxon>
        <taxon>Bacillati</taxon>
        <taxon>Actinomycetota</taxon>
        <taxon>Actinomycetes</taxon>
        <taxon>Micromonosporales</taxon>
        <taxon>Micromonosporaceae</taxon>
        <taxon>Actinoplanes</taxon>
    </lineage>
</organism>
<dbReference type="Pfam" id="PF07690">
    <property type="entry name" value="MFS_1"/>
    <property type="match status" value="1"/>
</dbReference>
<keyword evidence="6 7" id="KW-0472">Membrane</keyword>
<evidence type="ECO:0000256" key="6">
    <source>
        <dbReference type="ARBA" id="ARBA00023136"/>
    </source>
</evidence>
<feature type="transmembrane region" description="Helical" evidence="7">
    <location>
        <begin position="173"/>
        <end position="196"/>
    </location>
</feature>
<feature type="transmembrane region" description="Helical" evidence="7">
    <location>
        <begin position="310"/>
        <end position="330"/>
    </location>
</feature>
<gene>
    <name evidence="8" type="ORF">Acy02nite_85790</name>
</gene>
<dbReference type="Gene3D" id="1.20.1250.20">
    <property type="entry name" value="MFS general substrate transporter like domains"/>
    <property type="match status" value="1"/>
</dbReference>
<evidence type="ECO:0000256" key="7">
    <source>
        <dbReference type="SAM" id="Phobius"/>
    </source>
</evidence>
<keyword evidence="9" id="KW-1185">Reference proteome</keyword>
<dbReference type="InterPro" id="IPR050171">
    <property type="entry name" value="MFS_Transporters"/>
</dbReference>
<feature type="transmembrane region" description="Helical" evidence="7">
    <location>
        <begin position="217"/>
        <end position="235"/>
    </location>
</feature>
<reference evidence="8" key="1">
    <citation type="submission" date="2021-01" db="EMBL/GenBank/DDBJ databases">
        <title>Whole genome shotgun sequence of Actinoplanes cyaneus NBRC 14990.</title>
        <authorList>
            <person name="Komaki H."/>
            <person name="Tamura T."/>
        </authorList>
    </citation>
    <scope>NUCLEOTIDE SEQUENCE</scope>
    <source>
        <strain evidence="8">NBRC 14990</strain>
    </source>
</reference>
<evidence type="ECO:0000313" key="9">
    <source>
        <dbReference type="Proteomes" id="UP000619479"/>
    </source>
</evidence>
<evidence type="ECO:0000256" key="2">
    <source>
        <dbReference type="ARBA" id="ARBA00022448"/>
    </source>
</evidence>
<evidence type="ECO:0000313" key="8">
    <source>
        <dbReference type="EMBL" id="GID70698.1"/>
    </source>
</evidence>
<evidence type="ECO:0000256" key="5">
    <source>
        <dbReference type="ARBA" id="ARBA00022989"/>
    </source>
</evidence>
<comment type="caution">
    <text evidence="8">The sequence shown here is derived from an EMBL/GenBank/DDBJ whole genome shotgun (WGS) entry which is preliminary data.</text>
</comment>
<proteinExistence type="predicted"/>
<dbReference type="EMBL" id="BOMH01000080">
    <property type="protein sequence ID" value="GID70698.1"/>
    <property type="molecule type" value="Genomic_DNA"/>
</dbReference>
<dbReference type="PANTHER" id="PTHR23517">
    <property type="entry name" value="RESISTANCE PROTEIN MDTM, PUTATIVE-RELATED-RELATED"/>
    <property type="match status" value="1"/>
</dbReference>